<feature type="domain" description="Tc1-like transposase DDE" evidence="1">
    <location>
        <begin position="2"/>
        <end position="28"/>
    </location>
</feature>
<gene>
    <name evidence="2" type="ORF">G8D99_07480</name>
</gene>
<evidence type="ECO:0000313" key="2">
    <source>
        <dbReference type="EMBL" id="QIO10368.1"/>
    </source>
</evidence>
<dbReference type="InterPro" id="IPR036397">
    <property type="entry name" value="RNaseH_sf"/>
</dbReference>
<name>A0A6G8S8H9_9GAMM</name>
<dbReference type="GO" id="GO:0003676">
    <property type="term" value="F:nucleic acid binding"/>
    <property type="evidence" value="ECO:0007669"/>
    <property type="project" value="InterPro"/>
</dbReference>
<dbReference type="EMBL" id="CP049916">
    <property type="protein sequence ID" value="QIO10368.1"/>
    <property type="molecule type" value="Genomic_DNA"/>
</dbReference>
<proteinExistence type="predicted"/>
<reference evidence="2 3" key="1">
    <citation type="submission" date="2020-03" db="EMBL/GenBank/DDBJ databases">
        <authorList>
            <person name="Zhu W."/>
        </authorList>
    </citation>
    <scope>NUCLEOTIDE SEQUENCE [LARGE SCALE GENOMIC DNA]</scope>
    <source>
        <strain evidence="2 3">185</strain>
    </source>
</reference>
<accession>A0A6G8S8H9</accession>
<keyword evidence="3" id="KW-1185">Reference proteome</keyword>
<protein>
    <recommendedName>
        <fullName evidence="1">Tc1-like transposase DDE domain-containing protein</fullName>
    </recommendedName>
</protein>
<dbReference type="Proteomes" id="UP000501939">
    <property type="component" value="Chromosome"/>
</dbReference>
<evidence type="ECO:0000259" key="1">
    <source>
        <dbReference type="Pfam" id="PF13358"/>
    </source>
</evidence>
<sequence length="47" mass="5446">MFYLPAYSLDFNPIEKAWSVLKNKVRQIISQQNISVLSALDIAFKNM</sequence>
<dbReference type="Pfam" id="PF13358">
    <property type="entry name" value="DDE_3"/>
    <property type="match status" value="1"/>
</dbReference>
<dbReference type="KEGG" id="alj:G8D99_07480"/>
<organism evidence="2 3">
    <name type="scientific">Acinetobacter lanii</name>
    <dbReference type="NCBI Taxonomy" id="2715163"/>
    <lineage>
        <taxon>Bacteria</taxon>
        <taxon>Pseudomonadati</taxon>
        <taxon>Pseudomonadota</taxon>
        <taxon>Gammaproteobacteria</taxon>
        <taxon>Moraxellales</taxon>
        <taxon>Moraxellaceae</taxon>
        <taxon>Acinetobacter</taxon>
    </lineage>
</organism>
<evidence type="ECO:0000313" key="3">
    <source>
        <dbReference type="Proteomes" id="UP000501939"/>
    </source>
</evidence>
<dbReference type="AlphaFoldDB" id="A0A6G8S8H9"/>
<dbReference type="Gene3D" id="3.30.420.10">
    <property type="entry name" value="Ribonuclease H-like superfamily/Ribonuclease H"/>
    <property type="match status" value="1"/>
</dbReference>
<dbReference type="InterPro" id="IPR038717">
    <property type="entry name" value="Tc1-like_DDE_dom"/>
</dbReference>
<dbReference type="RefSeq" id="WP_166011676.1">
    <property type="nucleotide sequence ID" value="NZ_CP049916.1"/>
</dbReference>